<name>A0A563EQ22_9PSEU</name>
<feature type="region of interest" description="Disordered" evidence="1">
    <location>
        <begin position="103"/>
        <end position="130"/>
    </location>
</feature>
<sequence>MGLWSHLNVRRIECPKCHTISDHCVQFFFGGCNDDHLEIGHTLSWGPDGRGEPGHRLVVTDGLGSPCPGCGGPHAPPAVHTPNQFDIFIENDVITHARWATGEFDYDTKDEPDPESDYLVLDDYPPSVTR</sequence>
<evidence type="ECO:0000313" key="3">
    <source>
        <dbReference type="Proteomes" id="UP000316639"/>
    </source>
</evidence>
<reference evidence="2 3" key="1">
    <citation type="submission" date="2019-07" db="EMBL/GenBank/DDBJ databases">
        <title>Lentzea xizangensis sp. nov., isolated from Qinghai-Tibetan Plateau Soils.</title>
        <authorList>
            <person name="Huang J."/>
        </authorList>
    </citation>
    <scope>NUCLEOTIDE SEQUENCE [LARGE SCALE GENOMIC DNA]</scope>
    <source>
        <strain evidence="2 3">FXJ1.1311</strain>
    </source>
</reference>
<dbReference type="EMBL" id="VOBR01000015">
    <property type="protein sequence ID" value="TWP49504.1"/>
    <property type="molecule type" value="Genomic_DNA"/>
</dbReference>
<gene>
    <name evidence="2" type="ORF">FKR81_23450</name>
</gene>
<evidence type="ECO:0000256" key="1">
    <source>
        <dbReference type="SAM" id="MobiDB-lite"/>
    </source>
</evidence>
<organism evidence="2 3">
    <name type="scientific">Lentzea tibetensis</name>
    <dbReference type="NCBI Taxonomy" id="2591470"/>
    <lineage>
        <taxon>Bacteria</taxon>
        <taxon>Bacillati</taxon>
        <taxon>Actinomycetota</taxon>
        <taxon>Actinomycetes</taxon>
        <taxon>Pseudonocardiales</taxon>
        <taxon>Pseudonocardiaceae</taxon>
        <taxon>Lentzea</taxon>
    </lineage>
</organism>
<proteinExistence type="predicted"/>
<dbReference type="OrthoDB" id="3693148at2"/>
<dbReference type="AlphaFoldDB" id="A0A563EQ22"/>
<comment type="caution">
    <text evidence="2">The sequence shown here is derived from an EMBL/GenBank/DDBJ whole genome shotgun (WGS) entry which is preliminary data.</text>
</comment>
<dbReference type="Proteomes" id="UP000316639">
    <property type="component" value="Unassembled WGS sequence"/>
</dbReference>
<dbReference type="RefSeq" id="WP_146354405.1">
    <property type="nucleotide sequence ID" value="NZ_VOBR01000015.1"/>
</dbReference>
<accession>A0A563EQ22</accession>
<evidence type="ECO:0000313" key="2">
    <source>
        <dbReference type="EMBL" id="TWP49504.1"/>
    </source>
</evidence>
<protein>
    <submittedName>
        <fullName evidence="2">Uncharacterized protein</fullName>
    </submittedName>
</protein>
<keyword evidence="3" id="KW-1185">Reference proteome</keyword>